<keyword evidence="2" id="KW-1185">Reference proteome</keyword>
<dbReference type="OrthoDB" id="1032269at2"/>
<protein>
    <recommendedName>
        <fullName evidence="3">GH10 domain-containing protein</fullName>
    </recommendedName>
</protein>
<dbReference type="AlphaFoldDB" id="A0A1I1XH76"/>
<sequence>MYQFVVEKYFEIIPPQQRYGITVWSPTDSPEGSSWRENQPIGLWTIDYVRKPAYAGFAEGLAGSSDADGE</sequence>
<dbReference type="Proteomes" id="UP000181976">
    <property type="component" value="Unassembled WGS sequence"/>
</dbReference>
<dbReference type="InterPro" id="IPR017853">
    <property type="entry name" value="GH"/>
</dbReference>
<dbReference type="EMBL" id="FONA01000006">
    <property type="protein sequence ID" value="SFE06541.1"/>
    <property type="molecule type" value="Genomic_DNA"/>
</dbReference>
<proteinExistence type="predicted"/>
<organism evidence="1 2">
    <name type="scientific">Thermophagus xiamenensis</name>
    <dbReference type="NCBI Taxonomy" id="385682"/>
    <lineage>
        <taxon>Bacteria</taxon>
        <taxon>Pseudomonadati</taxon>
        <taxon>Bacteroidota</taxon>
        <taxon>Bacteroidia</taxon>
        <taxon>Marinilabiliales</taxon>
        <taxon>Marinilabiliaceae</taxon>
        <taxon>Thermophagus</taxon>
    </lineage>
</organism>
<name>A0A1I1XH76_9BACT</name>
<gene>
    <name evidence="1" type="ORF">SAMN05444380_10637</name>
</gene>
<dbReference type="InParanoid" id="A0A1I1XH76"/>
<dbReference type="STRING" id="385682.SAMN05444380_10637"/>
<evidence type="ECO:0008006" key="3">
    <source>
        <dbReference type="Google" id="ProtNLM"/>
    </source>
</evidence>
<evidence type="ECO:0000313" key="1">
    <source>
        <dbReference type="EMBL" id="SFE06541.1"/>
    </source>
</evidence>
<accession>A0A1I1XH76</accession>
<dbReference type="RefSeq" id="WP_010528478.1">
    <property type="nucleotide sequence ID" value="NZ_AFSL01000086.1"/>
</dbReference>
<dbReference type="eggNOG" id="COG3693">
    <property type="taxonomic scope" value="Bacteria"/>
</dbReference>
<evidence type="ECO:0000313" key="2">
    <source>
        <dbReference type="Proteomes" id="UP000181976"/>
    </source>
</evidence>
<reference evidence="1 2" key="1">
    <citation type="submission" date="2016-10" db="EMBL/GenBank/DDBJ databases">
        <authorList>
            <person name="de Groot N.N."/>
        </authorList>
    </citation>
    <scope>NUCLEOTIDE SEQUENCE [LARGE SCALE GENOMIC DNA]</scope>
    <source>
        <strain evidence="1 2">DSM 19012</strain>
    </source>
</reference>
<dbReference type="SUPFAM" id="SSF51445">
    <property type="entry name" value="(Trans)glycosidases"/>
    <property type="match status" value="1"/>
</dbReference>
<dbReference type="Gene3D" id="3.20.20.80">
    <property type="entry name" value="Glycosidases"/>
    <property type="match status" value="1"/>
</dbReference>